<keyword evidence="3" id="KW-0963">Cytoplasm</keyword>
<dbReference type="Proteomes" id="UP000282597">
    <property type="component" value="Chromosome"/>
</dbReference>
<dbReference type="InterPro" id="IPR012156">
    <property type="entry name" value="Cold_shock_CspA"/>
</dbReference>
<dbReference type="Pfam" id="PF00313">
    <property type="entry name" value="CSD"/>
    <property type="match status" value="1"/>
</dbReference>
<proteinExistence type="predicted"/>
<evidence type="ECO:0000259" key="5">
    <source>
        <dbReference type="PROSITE" id="PS51857"/>
    </source>
</evidence>
<evidence type="ECO:0000256" key="3">
    <source>
        <dbReference type="ARBA" id="ARBA00022490"/>
    </source>
</evidence>
<keyword evidence="6" id="KW-0238">DNA-binding</keyword>
<gene>
    <name evidence="6" type="ORF">MCB1EB_2143</name>
</gene>
<evidence type="ECO:0000256" key="4">
    <source>
        <dbReference type="RuleBase" id="RU000408"/>
    </source>
</evidence>
<dbReference type="Gene3D" id="2.40.50.140">
    <property type="entry name" value="Nucleic acid-binding proteins"/>
    <property type="match status" value="1"/>
</dbReference>
<dbReference type="InterPro" id="IPR011129">
    <property type="entry name" value="CSD"/>
</dbReference>
<dbReference type="GO" id="GO:0005829">
    <property type="term" value="C:cytosol"/>
    <property type="evidence" value="ECO:0007669"/>
    <property type="project" value="UniProtKB-ARBA"/>
</dbReference>
<keyword evidence="7" id="KW-1185">Reference proteome</keyword>
<dbReference type="InterPro" id="IPR002059">
    <property type="entry name" value="CSP_DNA-bd"/>
</dbReference>
<evidence type="ECO:0000313" key="7">
    <source>
        <dbReference type="Proteomes" id="UP000282597"/>
    </source>
</evidence>
<dbReference type="SUPFAM" id="SSF50249">
    <property type="entry name" value="Nucleic acid-binding proteins"/>
    <property type="match status" value="1"/>
</dbReference>
<name>A0A2Z6EXW9_9BURK</name>
<dbReference type="InterPro" id="IPR012340">
    <property type="entry name" value="NA-bd_OB-fold"/>
</dbReference>
<dbReference type="KEGG" id="mcys:MCB1EB_2143"/>
<accession>A0A2Z6EXW9</accession>
<dbReference type="SMART" id="SM00357">
    <property type="entry name" value="CSP"/>
    <property type="match status" value="1"/>
</dbReference>
<dbReference type="FunFam" id="2.40.50.140:FF:000006">
    <property type="entry name" value="Cold shock protein CspC"/>
    <property type="match status" value="1"/>
</dbReference>
<dbReference type="GO" id="GO:0003677">
    <property type="term" value="F:DNA binding"/>
    <property type="evidence" value="ECO:0007669"/>
    <property type="project" value="UniProtKB-KW"/>
</dbReference>
<feature type="domain" description="CSD" evidence="5">
    <location>
        <begin position="8"/>
        <end position="73"/>
    </location>
</feature>
<dbReference type="AlphaFoldDB" id="A0A2Z6EXW9"/>
<dbReference type="EMBL" id="AP018150">
    <property type="protein sequence ID" value="BBE10304.1"/>
    <property type="molecule type" value="Genomic_DNA"/>
</dbReference>
<reference evidence="6 7" key="1">
    <citation type="journal article" date="2018" name="Microbes Environ.">
        <title>Comparative Genomic Insights into Endofungal Lifestyles of Two Bacterial Endosymbionts, Mycoavidus cysteinexigens and Burkholderia rhizoxinica.</title>
        <authorList>
            <person name="Sharmin D."/>
            <person name="Guo Y."/>
            <person name="Nishizawa T."/>
            <person name="Ohshima S."/>
            <person name="Sato Y."/>
            <person name="Takashima Y."/>
            <person name="Narisawa K."/>
            <person name="Ohta H."/>
        </authorList>
    </citation>
    <scope>NUCLEOTIDE SEQUENCE [LARGE SCALE GENOMIC DNA]</scope>
    <source>
        <strain evidence="6 7">B1-EB</strain>
    </source>
</reference>
<dbReference type="PIRSF" id="PIRSF002599">
    <property type="entry name" value="Cold_shock_A"/>
    <property type="match status" value="1"/>
</dbReference>
<dbReference type="InterPro" id="IPR019844">
    <property type="entry name" value="CSD_CS"/>
</dbReference>
<dbReference type="PANTHER" id="PTHR11544">
    <property type="entry name" value="COLD SHOCK DOMAIN CONTAINING PROTEINS"/>
    <property type="match status" value="1"/>
</dbReference>
<evidence type="ECO:0000256" key="1">
    <source>
        <dbReference type="ARBA" id="ARBA00004496"/>
    </source>
</evidence>
<evidence type="ECO:0000256" key="2">
    <source>
        <dbReference type="ARBA" id="ARBA00022332"/>
    </source>
</evidence>
<dbReference type="PROSITE" id="PS00352">
    <property type="entry name" value="CSD_1"/>
    <property type="match status" value="1"/>
</dbReference>
<dbReference type="PRINTS" id="PR00050">
    <property type="entry name" value="COLDSHOCK"/>
</dbReference>
<dbReference type="InterPro" id="IPR050181">
    <property type="entry name" value="Cold_shock_domain"/>
</dbReference>
<comment type="subcellular location">
    <subcellularLocation>
        <location evidence="1 4">Cytoplasm</location>
    </subcellularLocation>
</comment>
<evidence type="ECO:0000313" key="6">
    <source>
        <dbReference type="EMBL" id="BBE10304.1"/>
    </source>
</evidence>
<sequence length="75" mass="8100">MNDQNADRCLGTVKWFNDGKGFGFITSDTGGEDLFAHFSAIQSNGFKSLAEGDRVSFNIVDGPKGKQASNIQKVN</sequence>
<dbReference type="CDD" id="cd04458">
    <property type="entry name" value="CSP_CDS"/>
    <property type="match status" value="1"/>
</dbReference>
<protein>
    <recommendedName>
        <fullName evidence="2">Cold shock-like protein CspA</fullName>
    </recommendedName>
</protein>
<dbReference type="PROSITE" id="PS51857">
    <property type="entry name" value="CSD_2"/>
    <property type="match status" value="1"/>
</dbReference>
<dbReference type="RefSeq" id="WP_026921581.1">
    <property type="nucleotide sequence ID" value="NZ_AP018150.1"/>
</dbReference>
<organism evidence="6 7">
    <name type="scientific">Mycoavidus cysteinexigens</name>
    <dbReference type="NCBI Taxonomy" id="1553431"/>
    <lineage>
        <taxon>Bacteria</taxon>
        <taxon>Pseudomonadati</taxon>
        <taxon>Pseudomonadota</taxon>
        <taxon>Betaproteobacteria</taxon>
        <taxon>Burkholderiales</taxon>
        <taxon>Burkholderiaceae</taxon>
        <taxon>Mycoavidus</taxon>
    </lineage>
</organism>